<dbReference type="CDD" id="cd02908">
    <property type="entry name" value="Macro_OAADPr_deacetylase"/>
    <property type="match status" value="1"/>
</dbReference>
<dbReference type="InterPro" id="IPR002589">
    <property type="entry name" value="Macro_dom"/>
</dbReference>
<keyword evidence="1" id="KW-0378">Hydrolase</keyword>
<feature type="domain" description="Macro" evidence="5">
    <location>
        <begin position="51"/>
        <end position="232"/>
    </location>
</feature>
<protein>
    <recommendedName>
        <fullName evidence="5">Macro domain-containing protein</fullName>
    </recommendedName>
</protein>
<dbReference type="GO" id="GO:0006974">
    <property type="term" value="P:DNA damage response"/>
    <property type="evidence" value="ECO:0007669"/>
    <property type="project" value="TreeGrafter"/>
</dbReference>
<dbReference type="GO" id="GO:0140293">
    <property type="term" value="F:ADP-ribosylglutamate hydrolase activity"/>
    <property type="evidence" value="ECO:0007669"/>
    <property type="project" value="TreeGrafter"/>
</dbReference>
<dbReference type="PROSITE" id="PS51154">
    <property type="entry name" value="MACRO"/>
    <property type="match status" value="1"/>
</dbReference>
<feature type="compositionally biased region" description="Basic and acidic residues" evidence="4">
    <location>
        <begin position="250"/>
        <end position="268"/>
    </location>
</feature>
<name>A0AAY5LB73_ESOLU</name>
<reference evidence="6" key="3">
    <citation type="submission" date="2025-09" db="UniProtKB">
        <authorList>
            <consortium name="Ensembl"/>
        </authorList>
    </citation>
    <scope>IDENTIFICATION</scope>
</reference>
<dbReference type="Gene3D" id="3.40.220.10">
    <property type="entry name" value="Leucine Aminopeptidase, subunit E, domain 1"/>
    <property type="match status" value="1"/>
</dbReference>
<dbReference type="SMART" id="SM00506">
    <property type="entry name" value="A1pp"/>
    <property type="match status" value="1"/>
</dbReference>
<gene>
    <name evidence="6" type="primary">MACROD2</name>
</gene>
<evidence type="ECO:0000259" key="5">
    <source>
        <dbReference type="PROSITE" id="PS51154"/>
    </source>
</evidence>
<dbReference type="NCBIfam" id="NF001664">
    <property type="entry name" value="PRK00431.1-6"/>
    <property type="match status" value="1"/>
</dbReference>
<feature type="compositionally biased region" description="Polar residues" evidence="4">
    <location>
        <begin position="238"/>
        <end position="249"/>
    </location>
</feature>
<dbReference type="GO" id="GO:0005654">
    <property type="term" value="C:nucleoplasm"/>
    <property type="evidence" value="ECO:0007669"/>
    <property type="project" value="TreeGrafter"/>
</dbReference>
<reference evidence="6" key="2">
    <citation type="submission" date="2025-08" db="UniProtKB">
        <authorList>
            <consortium name="Ensembl"/>
        </authorList>
    </citation>
    <scope>IDENTIFICATION</scope>
</reference>
<feature type="compositionally biased region" description="Acidic residues" evidence="4">
    <location>
        <begin position="298"/>
        <end position="307"/>
    </location>
</feature>
<dbReference type="Proteomes" id="UP000265140">
    <property type="component" value="Chromosome 6"/>
</dbReference>
<dbReference type="InterPro" id="IPR043472">
    <property type="entry name" value="Macro_dom-like"/>
</dbReference>
<sequence length="381" mass="42336">MSKKKKDWKTEKERLMRMSLEDRRAEYRRSEYVPLDKIASRRPSQSTGEDEEEKEKKDLLSDKIILYKGDITMLEVDAIVNAANSSLLGGGGVDGCIHKAAGSCLYDECYTLNGCETGNAKITGGYDLPSRYVIHTVGPVARGHVGETETEDLTACYQNSLKLVKDYNLRSVAFPCISTGIYGFPNEPAAAIALKTVKSWVKENRDKIDHIIFCVFLENDYKIYKEKIPQVFQEETCEQNSNDSQTSMEQDNKTVNKDLPKGEEKQKDEEEELEEKVESDCAKGDNKPEETSEVKEEIIEEEPEEMAESAATETLMKNPQGGPTGAVTTVEDQNDTSNNEIQSGQGQDSDAESNAQGEGFDGSQLPQTGSTQSKDSSIQKE</sequence>
<dbReference type="GeneID" id="105010196"/>
<feature type="region of interest" description="Disordered" evidence="4">
    <location>
        <begin position="235"/>
        <end position="381"/>
    </location>
</feature>
<evidence type="ECO:0000313" key="6">
    <source>
        <dbReference type="Ensembl" id="ENSELUP00000097960.1"/>
    </source>
</evidence>
<dbReference type="GeneTree" id="ENSGT00940000157404"/>
<evidence type="ECO:0000256" key="4">
    <source>
        <dbReference type="SAM" id="MobiDB-lite"/>
    </source>
</evidence>
<evidence type="ECO:0000256" key="1">
    <source>
        <dbReference type="ARBA" id="ARBA00022801"/>
    </source>
</evidence>
<proteinExistence type="inferred from homology"/>
<dbReference type="AlphaFoldDB" id="A0AAY5LB73"/>
<comment type="similarity">
    <text evidence="3">Belongs to the MacroD-type family. MacroD1/2-like subfamily.</text>
</comment>
<reference evidence="6 7" key="1">
    <citation type="submission" date="2020-02" db="EMBL/GenBank/DDBJ databases">
        <title>Esox lucius (northern pike) genome, fEsoLuc1, primary haplotype.</title>
        <authorList>
            <person name="Myers G."/>
            <person name="Karagic N."/>
            <person name="Meyer A."/>
            <person name="Pippel M."/>
            <person name="Reichard M."/>
            <person name="Winkler S."/>
            <person name="Tracey A."/>
            <person name="Sims Y."/>
            <person name="Howe K."/>
            <person name="Rhie A."/>
            <person name="Formenti G."/>
            <person name="Durbin R."/>
            <person name="Fedrigo O."/>
            <person name="Jarvis E.D."/>
        </authorList>
    </citation>
    <scope>NUCLEOTIDE SEQUENCE [LARGE SCALE GENOMIC DNA]</scope>
</reference>
<dbReference type="FunFam" id="3.40.220.10:FF:000003">
    <property type="entry name" value="O-acetyl-ADP-ribose deacetylase MACROD2"/>
    <property type="match status" value="1"/>
</dbReference>
<feature type="region of interest" description="Disordered" evidence="4">
    <location>
        <begin position="36"/>
        <end position="55"/>
    </location>
</feature>
<dbReference type="PANTHER" id="PTHR11106:SF104">
    <property type="entry name" value="ADP-RIBOSE GLYCOHYDROLASE MACROD2"/>
    <property type="match status" value="1"/>
</dbReference>
<feature type="compositionally biased region" description="Polar residues" evidence="4">
    <location>
        <begin position="364"/>
        <end position="381"/>
    </location>
</feature>
<feature type="compositionally biased region" description="Basic and acidic residues" evidence="4">
    <location>
        <begin position="276"/>
        <end position="297"/>
    </location>
</feature>
<dbReference type="RefSeq" id="XP_028976342.1">
    <property type="nucleotide sequence ID" value="XM_029120509.2"/>
</dbReference>
<dbReference type="GO" id="GO:0042278">
    <property type="term" value="P:purine nucleoside metabolic process"/>
    <property type="evidence" value="ECO:0007669"/>
    <property type="project" value="TreeGrafter"/>
</dbReference>
<evidence type="ECO:0000313" key="7">
    <source>
        <dbReference type="Proteomes" id="UP000265140"/>
    </source>
</evidence>
<dbReference type="GO" id="GO:0140291">
    <property type="term" value="P:peptidyl-glutamate ADP-deribosylation"/>
    <property type="evidence" value="ECO:0007669"/>
    <property type="project" value="TreeGrafter"/>
</dbReference>
<dbReference type="Pfam" id="PF01661">
    <property type="entry name" value="Macro"/>
    <property type="match status" value="1"/>
</dbReference>
<keyword evidence="7" id="KW-1185">Reference proteome</keyword>
<evidence type="ECO:0000256" key="3">
    <source>
        <dbReference type="ARBA" id="ARBA00093460"/>
    </source>
</evidence>
<dbReference type="Ensembl" id="ENSELUT00000094222.1">
    <property type="protein sequence ID" value="ENSELUP00000097960.1"/>
    <property type="gene ID" value="ENSELUG00000041888.1"/>
</dbReference>
<accession>A0AAY5LB73</accession>
<dbReference type="PANTHER" id="PTHR11106">
    <property type="entry name" value="GANGLIOSIDE INDUCED DIFFERENTIATION ASSOCIATED PROTEIN 2-RELATED"/>
    <property type="match status" value="1"/>
</dbReference>
<dbReference type="SUPFAM" id="SSF52949">
    <property type="entry name" value="Macro domain-like"/>
    <property type="match status" value="1"/>
</dbReference>
<comment type="catalytic activity">
    <reaction evidence="2">
        <text>alpha-NAD(+) + H2O = ADP-D-ribose + nicotinamide + H(+)</text>
        <dbReference type="Rhea" id="RHEA:68792"/>
        <dbReference type="ChEBI" id="CHEBI:15377"/>
        <dbReference type="ChEBI" id="CHEBI:15378"/>
        <dbReference type="ChEBI" id="CHEBI:17154"/>
        <dbReference type="ChEBI" id="CHEBI:57967"/>
        <dbReference type="ChEBI" id="CHEBI:77017"/>
    </reaction>
</comment>
<evidence type="ECO:0000256" key="2">
    <source>
        <dbReference type="ARBA" id="ARBA00049015"/>
    </source>
</evidence>
<feature type="compositionally biased region" description="Polar residues" evidence="4">
    <location>
        <begin position="326"/>
        <end position="356"/>
    </location>
</feature>
<organism evidence="6 7">
    <name type="scientific">Esox lucius</name>
    <name type="common">Northern pike</name>
    <dbReference type="NCBI Taxonomy" id="8010"/>
    <lineage>
        <taxon>Eukaryota</taxon>
        <taxon>Metazoa</taxon>
        <taxon>Chordata</taxon>
        <taxon>Craniata</taxon>
        <taxon>Vertebrata</taxon>
        <taxon>Euteleostomi</taxon>
        <taxon>Actinopterygii</taxon>
        <taxon>Neopterygii</taxon>
        <taxon>Teleostei</taxon>
        <taxon>Protacanthopterygii</taxon>
        <taxon>Esociformes</taxon>
        <taxon>Esocidae</taxon>
        <taxon>Esox</taxon>
    </lineage>
</organism>